<proteinExistence type="predicted"/>
<protein>
    <submittedName>
        <fullName evidence="1">Uncharacterized protein</fullName>
    </submittedName>
</protein>
<gene>
    <name evidence="1" type="ORF">C8F04DRAFT_1193314</name>
</gene>
<keyword evidence="2" id="KW-1185">Reference proteome</keyword>
<evidence type="ECO:0000313" key="1">
    <source>
        <dbReference type="EMBL" id="KAJ7023559.1"/>
    </source>
</evidence>
<dbReference type="AlphaFoldDB" id="A0AAD6WWA8"/>
<reference evidence="1" key="1">
    <citation type="submission" date="2023-03" db="EMBL/GenBank/DDBJ databases">
        <title>Massive genome expansion in bonnet fungi (Mycena s.s.) driven by repeated elements and novel gene families across ecological guilds.</title>
        <authorList>
            <consortium name="Lawrence Berkeley National Laboratory"/>
            <person name="Harder C.B."/>
            <person name="Miyauchi S."/>
            <person name="Viragh M."/>
            <person name="Kuo A."/>
            <person name="Thoen E."/>
            <person name="Andreopoulos B."/>
            <person name="Lu D."/>
            <person name="Skrede I."/>
            <person name="Drula E."/>
            <person name="Henrissat B."/>
            <person name="Morin E."/>
            <person name="Kohler A."/>
            <person name="Barry K."/>
            <person name="LaButti K."/>
            <person name="Morin E."/>
            <person name="Salamov A."/>
            <person name="Lipzen A."/>
            <person name="Mereny Z."/>
            <person name="Hegedus B."/>
            <person name="Baldrian P."/>
            <person name="Stursova M."/>
            <person name="Weitz H."/>
            <person name="Taylor A."/>
            <person name="Grigoriev I.V."/>
            <person name="Nagy L.G."/>
            <person name="Martin F."/>
            <person name="Kauserud H."/>
        </authorList>
    </citation>
    <scope>NUCLEOTIDE SEQUENCE</scope>
    <source>
        <strain evidence="1">CBHHK200</strain>
    </source>
</reference>
<evidence type="ECO:0000313" key="2">
    <source>
        <dbReference type="Proteomes" id="UP001218188"/>
    </source>
</evidence>
<name>A0AAD6WWA8_9AGAR</name>
<organism evidence="1 2">
    <name type="scientific">Mycena alexandri</name>
    <dbReference type="NCBI Taxonomy" id="1745969"/>
    <lineage>
        <taxon>Eukaryota</taxon>
        <taxon>Fungi</taxon>
        <taxon>Dikarya</taxon>
        <taxon>Basidiomycota</taxon>
        <taxon>Agaricomycotina</taxon>
        <taxon>Agaricomycetes</taxon>
        <taxon>Agaricomycetidae</taxon>
        <taxon>Agaricales</taxon>
        <taxon>Marasmiineae</taxon>
        <taxon>Mycenaceae</taxon>
        <taxon>Mycena</taxon>
    </lineage>
</organism>
<accession>A0AAD6WWA8</accession>
<sequence length="223" mass="23835">MLAAAYHPGSDYPPSCEQRNFAQGLSTCGGAQFFQVGYVDAQTNAPVCHSDVLQAAHGRYSRHLFGADPDPCDYGVNGAKSANLVVSVMKGTKVLISGIGGLERLVVQFAKYLGAMDKSGFTVDATINFVANNQGGFRFPRRCRVELINCSTGIQPYVGVSAENLVFIAGDTIVSGLEYVLDARHPAKTDPLPVLSNTYGPKSEAEGILATRSVRRDKSVLFP</sequence>
<comment type="caution">
    <text evidence="1">The sequence shown here is derived from an EMBL/GenBank/DDBJ whole genome shotgun (WGS) entry which is preliminary data.</text>
</comment>
<dbReference type="Proteomes" id="UP001218188">
    <property type="component" value="Unassembled WGS sequence"/>
</dbReference>
<dbReference type="EMBL" id="JARJCM010000186">
    <property type="protein sequence ID" value="KAJ7023559.1"/>
    <property type="molecule type" value="Genomic_DNA"/>
</dbReference>